<reference evidence="10 11" key="1">
    <citation type="journal article" date="2004" name="Nature">
        <title>Genome sequence of the ultrasmall unicellular red alga Cyanidioschyzon merolae 10D.</title>
        <authorList>
            <person name="Matsuzaki M."/>
            <person name="Misumi O."/>
            <person name="Shin-i T."/>
            <person name="Maruyama S."/>
            <person name="Takahara M."/>
            <person name="Miyagishima S."/>
            <person name="Mori T."/>
            <person name="Nishida K."/>
            <person name="Yagisawa F."/>
            <person name="Nishida K."/>
            <person name="Yoshida Y."/>
            <person name="Nishimura Y."/>
            <person name="Nakao S."/>
            <person name="Kobayashi T."/>
            <person name="Momoyama Y."/>
            <person name="Higashiyama T."/>
            <person name="Minoda A."/>
            <person name="Sano M."/>
            <person name="Nomoto H."/>
            <person name="Oishi K."/>
            <person name="Hayashi H."/>
            <person name="Ohta F."/>
            <person name="Nishizaka S."/>
            <person name="Haga S."/>
            <person name="Miura S."/>
            <person name="Morishita T."/>
            <person name="Kabeya Y."/>
            <person name="Terasawa K."/>
            <person name="Suzuki Y."/>
            <person name="Ishii Y."/>
            <person name="Asakawa S."/>
            <person name="Takano H."/>
            <person name="Ohta N."/>
            <person name="Kuroiwa H."/>
            <person name="Tanaka K."/>
            <person name="Shimizu N."/>
            <person name="Sugano S."/>
            <person name="Sato N."/>
            <person name="Nozaki H."/>
            <person name="Ogasawara N."/>
            <person name="Kohara Y."/>
            <person name="Kuroiwa T."/>
        </authorList>
    </citation>
    <scope>NUCLEOTIDE SEQUENCE [LARGE SCALE GENOMIC DNA]</scope>
    <source>
        <strain evidence="10 11">10D</strain>
    </source>
</reference>
<evidence type="ECO:0000256" key="9">
    <source>
        <dbReference type="SAM" id="MobiDB-lite"/>
    </source>
</evidence>
<dbReference type="HOGENOM" id="CLU_080002_1_0_1"/>
<keyword evidence="11" id="KW-1185">Reference proteome</keyword>
<dbReference type="PANTHER" id="PTHR23237">
    <property type="entry name" value="NUCLEOLAR PROTEIN FAMILY A MEMBER 1 SNORNP PROTEIN GAR1"/>
    <property type="match status" value="1"/>
</dbReference>
<dbReference type="EMBL" id="AP006491">
    <property type="protein sequence ID" value="BAM80059.1"/>
    <property type="molecule type" value="Genomic_DNA"/>
</dbReference>
<comment type="similarity">
    <text evidence="7 8">Belongs to the GAR1 family.</text>
</comment>
<evidence type="ECO:0000256" key="8">
    <source>
        <dbReference type="RuleBase" id="RU364004"/>
    </source>
</evidence>
<organism evidence="10 11">
    <name type="scientific">Cyanidioschyzon merolae (strain NIES-3377 / 10D)</name>
    <name type="common">Unicellular red alga</name>
    <dbReference type="NCBI Taxonomy" id="280699"/>
    <lineage>
        <taxon>Eukaryota</taxon>
        <taxon>Rhodophyta</taxon>
        <taxon>Bangiophyceae</taxon>
        <taxon>Cyanidiales</taxon>
        <taxon>Cyanidiaceae</taxon>
        <taxon>Cyanidioschyzon</taxon>
    </lineage>
</organism>
<feature type="region of interest" description="Disordered" evidence="9">
    <location>
        <begin position="1"/>
        <end position="29"/>
    </location>
</feature>
<keyword evidence="6 8" id="KW-0687">Ribonucleoprotein</keyword>
<evidence type="ECO:0000256" key="5">
    <source>
        <dbReference type="ARBA" id="ARBA00023242"/>
    </source>
</evidence>
<comment type="function">
    <text evidence="8">Required for ribosome biogenesis. Part of a complex which catalyzes pseudouridylation of rRNA. This involves the isomerization of uridine such that the ribose is subsequently attached to C5, instead of the normal N1. Pseudouridine ("psi") residues may serve to stabilize the conformation of rRNAs.</text>
</comment>
<reference evidence="10 11" key="2">
    <citation type="journal article" date="2007" name="BMC Biol.">
        <title>A 100%-complete sequence reveals unusually simple genomic features in the hot-spring red alga Cyanidioschyzon merolae.</title>
        <authorList>
            <person name="Nozaki H."/>
            <person name="Takano H."/>
            <person name="Misumi O."/>
            <person name="Terasawa K."/>
            <person name="Matsuzaki M."/>
            <person name="Maruyama S."/>
            <person name="Nishida K."/>
            <person name="Yagisawa F."/>
            <person name="Yoshida Y."/>
            <person name="Fujiwara T."/>
            <person name="Takio S."/>
            <person name="Tamura K."/>
            <person name="Chung S.J."/>
            <person name="Nakamura S."/>
            <person name="Kuroiwa H."/>
            <person name="Tanaka K."/>
            <person name="Sato N."/>
            <person name="Kuroiwa T."/>
        </authorList>
    </citation>
    <scope>NUCLEOTIDE SEQUENCE [LARGE SCALE GENOMIC DNA]</scope>
    <source>
        <strain evidence="10 11">10D</strain>
    </source>
</reference>
<dbReference type="eggNOG" id="KOG3262">
    <property type="taxonomic scope" value="Eukaryota"/>
</dbReference>
<dbReference type="KEGG" id="cme:CYME_CMI184C"/>
<dbReference type="InterPro" id="IPR038664">
    <property type="entry name" value="Gar1/Naf1_Cbf5-bd_sf"/>
</dbReference>
<dbReference type="OMA" id="KPQDGIV"/>
<evidence type="ECO:0000256" key="2">
    <source>
        <dbReference type="ARBA" id="ARBA00022517"/>
    </source>
</evidence>
<feature type="compositionally biased region" description="Low complexity" evidence="9">
    <location>
        <begin position="171"/>
        <end position="182"/>
    </location>
</feature>
<name>M1V7T0_CYAM1</name>
<dbReference type="RefSeq" id="XP_005536345.1">
    <property type="nucleotide sequence ID" value="XM_005536288.1"/>
</dbReference>
<evidence type="ECO:0000256" key="6">
    <source>
        <dbReference type="ARBA" id="ARBA00023274"/>
    </source>
</evidence>
<dbReference type="GO" id="GO:0000454">
    <property type="term" value="P:snoRNA guided rRNA pseudouridine synthesis"/>
    <property type="evidence" value="ECO:0007669"/>
    <property type="project" value="TreeGrafter"/>
</dbReference>
<dbReference type="PANTHER" id="PTHR23237:SF6">
    <property type="entry name" value="H_ACA RIBONUCLEOPROTEIN COMPLEX SUBUNIT 1"/>
    <property type="match status" value="1"/>
</dbReference>
<keyword evidence="4 8" id="KW-0694">RNA-binding</keyword>
<evidence type="ECO:0000256" key="1">
    <source>
        <dbReference type="ARBA" id="ARBA00004604"/>
    </source>
</evidence>
<dbReference type="AlphaFoldDB" id="M1V7T0"/>
<keyword evidence="3 8" id="KW-0698">rRNA processing</keyword>
<accession>M1V7T0</accession>
<dbReference type="GO" id="GO:0034513">
    <property type="term" value="F:box H/ACA snoRNA binding"/>
    <property type="evidence" value="ECO:0007669"/>
    <property type="project" value="TreeGrafter"/>
</dbReference>
<dbReference type="OrthoDB" id="2187159at2759"/>
<dbReference type="SUPFAM" id="SSF50447">
    <property type="entry name" value="Translation proteins"/>
    <property type="match status" value="1"/>
</dbReference>
<dbReference type="InterPro" id="IPR009000">
    <property type="entry name" value="Transl_B-barrel_sf"/>
</dbReference>
<dbReference type="GO" id="GO:0031429">
    <property type="term" value="C:box H/ACA snoRNP complex"/>
    <property type="evidence" value="ECO:0007669"/>
    <property type="project" value="TreeGrafter"/>
</dbReference>
<comment type="subcellular location">
    <subcellularLocation>
        <location evidence="1 8">Nucleus</location>
        <location evidence="1 8">Nucleolus</location>
    </subcellularLocation>
</comment>
<comment type="subunit">
    <text evidence="8">Component of the small nucleolar ribonucleoprotein particles containing H/ACA-type snoRNAs (H/ACA snoRNPs).</text>
</comment>
<dbReference type="Proteomes" id="UP000007014">
    <property type="component" value="Chromosome 9"/>
</dbReference>
<dbReference type="Gramene" id="CMI184CT">
    <property type="protein sequence ID" value="CMI184CT"/>
    <property type="gene ID" value="CMI184C"/>
</dbReference>
<evidence type="ECO:0000256" key="4">
    <source>
        <dbReference type="ARBA" id="ARBA00022884"/>
    </source>
</evidence>
<evidence type="ECO:0000256" key="3">
    <source>
        <dbReference type="ARBA" id="ARBA00022552"/>
    </source>
</evidence>
<keyword evidence="2 8" id="KW-0690">Ribosome biogenesis</keyword>
<evidence type="ECO:0000256" key="7">
    <source>
        <dbReference type="ARBA" id="ARBA00038293"/>
    </source>
</evidence>
<dbReference type="STRING" id="280699.M1V7T0"/>
<sequence>MRQRGSFVRGGAFSARATGRGHGGAGRTSRAADPADADLLCFGSFVHACEGELVYKAIVPDKVPYFNAPIFLENKAQIGRVEEVFGQLSQVMFSVKPVPGVIPESVRPDDRVYISSNKLLPAAVFTKKGQQGNASGGAKAKQRRPLRTPATRGGRGGSRPYRGRGGAMSTRGAGFRRPSSSFSGGGGGISKRPYRR</sequence>
<evidence type="ECO:0000313" key="11">
    <source>
        <dbReference type="Proteomes" id="UP000007014"/>
    </source>
</evidence>
<dbReference type="FunFam" id="2.40.10.230:FF:000001">
    <property type="entry name" value="H/ACA ribonucleoprotein complex subunit"/>
    <property type="match status" value="1"/>
</dbReference>
<dbReference type="InterPro" id="IPR007504">
    <property type="entry name" value="H/ACA_rnp_Gar1/Naf1"/>
</dbReference>
<protein>
    <recommendedName>
        <fullName evidence="8">H/ACA ribonucleoprotein complex subunit</fullName>
    </recommendedName>
</protein>
<dbReference type="Gene3D" id="2.40.10.230">
    <property type="entry name" value="Probable tRNA pseudouridine synthase domain"/>
    <property type="match status" value="1"/>
</dbReference>
<gene>
    <name evidence="10" type="ORF">CYME_CMI184C</name>
</gene>
<feature type="region of interest" description="Disordered" evidence="9">
    <location>
        <begin position="126"/>
        <end position="196"/>
    </location>
</feature>
<keyword evidence="5 8" id="KW-0539">Nucleus</keyword>
<evidence type="ECO:0000313" key="10">
    <source>
        <dbReference type="EMBL" id="BAM80059.1"/>
    </source>
</evidence>
<proteinExistence type="inferred from homology"/>
<dbReference type="GeneID" id="16993729"/>
<dbReference type="Pfam" id="PF04410">
    <property type="entry name" value="Gar1"/>
    <property type="match status" value="1"/>
</dbReference>